<evidence type="ECO:0000256" key="2">
    <source>
        <dbReference type="ARBA" id="ARBA00004123"/>
    </source>
</evidence>
<dbReference type="PANTHER" id="PTHR22930:SF289">
    <property type="entry name" value="DDE TNP4 DOMAIN-CONTAINING PROTEIN-RELATED"/>
    <property type="match status" value="1"/>
</dbReference>
<dbReference type="AlphaFoldDB" id="A0AAN5DEN1"/>
<keyword evidence="10" id="KW-1185">Reference proteome</keyword>
<feature type="non-terminal residue" evidence="9">
    <location>
        <position position="183"/>
    </location>
</feature>
<feature type="domain" description="DDE Tnp4" evidence="8">
    <location>
        <begin position="30"/>
        <end position="183"/>
    </location>
</feature>
<keyword evidence="4" id="KW-0540">Nuclease</keyword>
<feature type="non-terminal residue" evidence="9">
    <location>
        <position position="1"/>
    </location>
</feature>
<organism evidence="9 10">
    <name type="scientific">Pristionchus mayeri</name>
    <dbReference type="NCBI Taxonomy" id="1317129"/>
    <lineage>
        <taxon>Eukaryota</taxon>
        <taxon>Metazoa</taxon>
        <taxon>Ecdysozoa</taxon>
        <taxon>Nematoda</taxon>
        <taxon>Chromadorea</taxon>
        <taxon>Rhabditida</taxon>
        <taxon>Rhabditina</taxon>
        <taxon>Diplogasteromorpha</taxon>
        <taxon>Diplogasteroidea</taxon>
        <taxon>Neodiplogasteridae</taxon>
        <taxon>Pristionchus</taxon>
    </lineage>
</organism>
<reference evidence="10" key="1">
    <citation type="submission" date="2022-10" db="EMBL/GenBank/DDBJ databases">
        <title>Genome assembly of Pristionchus species.</title>
        <authorList>
            <person name="Yoshida K."/>
            <person name="Sommer R.J."/>
        </authorList>
    </citation>
    <scope>NUCLEOTIDE SEQUENCE [LARGE SCALE GENOMIC DNA]</scope>
    <source>
        <strain evidence="10">RS5460</strain>
    </source>
</reference>
<dbReference type="Pfam" id="PF13359">
    <property type="entry name" value="DDE_Tnp_4"/>
    <property type="match status" value="1"/>
</dbReference>
<dbReference type="Proteomes" id="UP001328107">
    <property type="component" value="Unassembled WGS sequence"/>
</dbReference>
<comment type="similarity">
    <text evidence="3">Belongs to the HARBI1 family.</text>
</comment>
<comment type="cofactor">
    <cofactor evidence="1">
        <name>a divalent metal cation</name>
        <dbReference type="ChEBI" id="CHEBI:60240"/>
    </cofactor>
</comment>
<accession>A0AAN5DEN1</accession>
<comment type="subcellular location">
    <subcellularLocation>
        <location evidence="2">Nucleus</location>
    </subcellularLocation>
</comment>
<sequence length="183" mass="20546">VKYPTTTAERAALSAGFLQASHLPNVYGSVDGTIIKLQTVFSPARLRHVFRPRMRKEVALNVIIVCDARGKVLYFDASSPGSYHDSRVLQESDLWTFEEGRQPDGYALIGDKAFPCKHWLMPAHKNPATGNMTRDKTNFNKWQCKARTVNENVMRRLKAAFPILGRIARITPETLSKVVATCI</sequence>
<evidence type="ECO:0000256" key="7">
    <source>
        <dbReference type="ARBA" id="ARBA00023242"/>
    </source>
</evidence>
<dbReference type="EMBL" id="BTRK01000006">
    <property type="protein sequence ID" value="GMR61295.1"/>
    <property type="molecule type" value="Genomic_DNA"/>
</dbReference>
<gene>
    <name evidence="9" type="ORF">PMAYCL1PPCAC_31490</name>
</gene>
<evidence type="ECO:0000313" key="9">
    <source>
        <dbReference type="EMBL" id="GMR61295.1"/>
    </source>
</evidence>
<evidence type="ECO:0000256" key="4">
    <source>
        <dbReference type="ARBA" id="ARBA00022722"/>
    </source>
</evidence>
<dbReference type="GO" id="GO:0016787">
    <property type="term" value="F:hydrolase activity"/>
    <property type="evidence" value="ECO:0007669"/>
    <property type="project" value="UniProtKB-KW"/>
</dbReference>
<keyword evidence="6" id="KW-0378">Hydrolase</keyword>
<evidence type="ECO:0000256" key="3">
    <source>
        <dbReference type="ARBA" id="ARBA00006958"/>
    </source>
</evidence>
<dbReference type="GO" id="GO:0004518">
    <property type="term" value="F:nuclease activity"/>
    <property type="evidence" value="ECO:0007669"/>
    <property type="project" value="UniProtKB-KW"/>
</dbReference>
<comment type="caution">
    <text evidence="9">The sequence shown here is derived from an EMBL/GenBank/DDBJ whole genome shotgun (WGS) entry which is preliminary data.</text>
</comment>
<proteinExistence type="inferred from homology"/>
<dbReference type="InterPro" id="IPR045249">
    <property type="entry name" value="HARBI1-like"/>
</dbReference>
<evidence type="ECO:0000313" key="10">
    <source>
        <dbReference type="Proteomes" id="UP001328107"/>
    </source>
</evidence>
<keyword evidence="5" id="KW-0479">Metal-binding</keyword>
<evidence type="ECO:0000259" key="8">
    <source>
        <dbReference type="Pfam" id="PF13359"/>
    </source>
</evidence>
<name>A0AAN5DEN1_9BILA</name>
<dbReference type="GO" id="GO:0046872">
    <property type="term" value="F:metal ion binding"/>
    <property type="evidence" value="ECO:0007669"/>
    <property type="project" value="UniProtKB-KW"/>
</dbReference>
<dbReference type="GO" id="GO:0005634">
    <property type="term" value="C:nucleus"/>
    <property type="evidence" value="ECO:0007669"/>
    <property type="project" value="UniProtKB-SubCell"/>
</dbReference>
<evidence type="ECO:0000256" key="6">
    <source>
        <dbReference type="ARBA" id="ARBA00022801"/>
    </source>
</evidence>
<evidence type="ECO:0000256" key="1">
    <source>
        <dbReference type="ARBA" id="ARBA00001968"/>
    </source>
</evidence>
<protein>
    <recommendedName>
        <fullName evidence="8">DDE Tnp4 domain-containing protein</fullName>
    </recommendedName>
</protein>
<dbReference type="PANTHER" id="PTHR22930">
    <property type="match status" value="1"/>
</dbReference>
<dbReference type="InterPro" id="IPR027806">
    <property type="entry name" value="HARBI1_dom"/>
</dbReference>
<evidence type="ECO:0000256" key="5">
    <source>
        <dbReference type="ARBA" id="ARBA00022723"/>
    </source>
</evidence>
<keyword evidence="7" id="KW-0539">Nucleus</keyword>